<evidence type="ECO:0000313" key="9">
    <source>
        <dbReference type="EMBL" id="MBS8261268.1"/>
    </source>
</evidence>
<feature type="active site" description="Nucleophile" evidence="7">
    <location>
        <position position="142"/>
    </location>
</feature>
<name>A0A944CEB8_9HYPH</name>
<dbReference type="GO" id="GO:0018104">
    <property type="term" value="P:peptidoglycan-protein cross-linking"/>
    <property type="evidence" value="ECO:0007669"/>
    <property type="project" value="TreeGrafter"/>
</dbReference>
<evidence type="ECO:0000256" key="6">
    <source>
        <dbReference type="ARBA" id="ARBA00023316"/>
    </source>
</evidence>
<evidence type="ECO:0000256" key="7">
    <source>
        <dbReference type="PROSITE-ProRule" id="PRU01373"/>
    </source>
</evidence>
<feature type="active site" description="Proton donor/acceptor" evidence="7">
    <location>
        <position position="129"/>
    </location>
</feature>
<dbReference type="NCBIfam" id="NF004785">
    <property type="entry name" value="PRK06132.1-2"/>
    <property type="match status" value="1"/>
</dbReference>
<dbReference type="InterPro" id="IPR005490">
    <property type="entry name" value="LD_TPept_cat_dom"/>
</dbReference>
<comment type="caution">
    <text evidence="9">The sequence shown here is derived from an EMBL/GenBank/DDBJ whole genome shotgun (WGS) entry which is preliminary data.</text>
</comment>
<keyword evidence="3" id="KW-0808">Transferase</keyword>
<dbReference type="InterPro" id="IPR036366">
    <property type="entry name" value="PGBDSf"/>
</dbReference>
<dbReference type="Pfam" id="PF03734">
    <property type="entry name" value="YkuD"/>
    <property type="match status" value="1"/>
</dbReference>
<dbReference type="InterPro" id="IPR036365">
    <property type="entry name" value="PGBD-like_sf"/>
</dbReference>
<dbReference type="InterPro" id="IPR016915">
    <property type="entry name" value="UCP029342"/>
</dbReference>
<comment type="pathway">
    <text evidence="1 7">Cell wall biogenesis; peptidoglycan biosynthesis.</text>
</comment>
<keyword evidence="4 7" id="KW-0133">Cell shape</keyword>
<organism evidence="9 10">
    <name type="scientific">Roseibium polysiphoniae</name>
    <dbReference type="NCBI Taxonomy" id="2571221"/>
    <lineage>
        <taxon>Bacteria</taxon>
        <taxon>Pseudomonadati</taxon>
        <taxon>Pseudomonadota</taxon>
        <taxon>Alphaproteobacteria</taxon>
        <taxon>Hyphomicrobiales</taxon>
        <taxon>Stappiaceae</taxon>
        <taxon>Roseibium</taxon>
    </lineage>
</organism>
<keyword evidence="5 7" id="KW-0573">Peptidoglycan synthesis</keyword>
<evidence type="ECO:0000256" key="2">
    <source>
        <dbReference type="ARBA" id="ARBA00005992"/>
    </source>
</evidence>
<dbReference type="PANTHER" id="PTHR30582">
    <property type="entry name" value="L,D-TRANSPEPTIDASE"/>
    <property type="match status" value="1"/>
</dbReference>
<dbReference type="SUPFAM" id="SSF47090">
    <property type="entry name" value="PGBD-like"/>
    <property type="match status" value="1"/>
</dbReference>
<dbReference type="EMBL" id="QTKU01000003">
    <property type="protein sequence ID" value="MBS8261268.1"/>
    <property type="molecule type" value="Genomic_DNA"/>
</dbReference>
<evidence type="ECO:0000256" key="4">
    <source>
        <dbReference type="ARBA" id="ARBA00022960"/>
    </source>
</evidence>
<dbReference type="Gene3D" id="1.10.101.10">
    <property type="entry name" value="PGBD-like superfamily/PGBD"/>
    <property type="match status" value="1"/>
</dbReference>
<reference evidence="9" key="2">
    <citation type="journal article" date="2021" name="Microorganisms">
        <title>Bacterial Dimethylsulfoniopropionate Biosynthesis in the East China Sea.</title>
        <authorList>
            <person name="Liu J."/>
            <person name="Zhang Y."/>
            <person name="Liu J."/>
            <person name="Zhong H."/>
            <person name="Williams B.T."/>
            <person name="Zheng Y."/>
            <person name="Curson A.R.J."/>
            <person name="Sun C."/>
            <person name="Sun H."/>
            <person name="Song D."/>
            <person name="Wagner Mackenzie B."/>
            <person name="Bermejo Martinez A."/>
            <person name="Todd J.D."/>
            <person name="Zhang X.H."/>
        </authorList>
    </citation>
    <scope>NUCLEOTIDE SEQUENCE</scope>
    <source>
        <strain evidence="9">AESS21</strain>
    </source>
</reference>
<dbReference type="GO" id="GO:0008360">
    <property type="term" value="P:regulation of cell shape"/>
    <property type="evidence" value="ECO:0007669"/>
    <property type="project" value="UniProtKB-UniRule"/>
</dbReference>
<evidence type="ECO:0000259" key="8">
    <source>
        <dbReference type="PROSITE" id="PS52029"/>
    </source>
</evidence>
<proteinExistence type="inferred from homology"/>
<dbReference type="GO" id="GO:0016740">
    <property type="term" value="F:transferase activity"/>
    <property type="evidence" value="ECO:0007669"/>
    <property type="project" value="UniProtKB-KW"/>
</dbReference>
<dbReference type="GO" id="GO:0071555">
    <property type="term" value="P:cell wall organization"/>
    <property type="evidence" value="ECO:0007669"/>
    <property type="project" value="UniProtKB-UniRule"/>
</dbReference>
<evidence type="ECO:0000256" key="3">
    <source>
        <dbReference type="ARBA" id="ARBA00022679"/>
    </source>
</evidence>
<dbReference type="GO" id="GO:0071972">
    <property type="term" value="F:peptidoglycan L,D-transpeptidase activity"/>
    <property type="evidence" value="ECO:0007669"/>
    <property type="project" value="TreeGrafter"/>
</dbReference>
<evidence type="ECO:0000256" key="5">
    <source>
        <dbReference type="ARBA" id="ARBA00022984"/>
    </source>
</evidence>
<comment type="similarity">
    <text evidence="2">Belongs to the YkuD family.</text>
</comment>
<protein>
    <submittedName>
        <fullName evidence="9">L,D-transpeptidase</fullName>
    </submittedName>
</protein>
<keyword evidence="6 7" id="KW-0961">Cell wall biogenesis/degradation</keyword>
<feature type="domain" description="L,D-TPase catalytic" evidence="8">
    <location>
        <begin position="57"/>
        <end position="166"/>
    </location>
</feature>
<dbReference type="RefSeq" id="WP_213216688.1">
    <property type="nucleotide sequence ID" value="NZ_QTKU01000003.1"/>
</dbReference>
<dbReference type="Proteomes" id="UP000705379">
    <property type="component" value="Unassembled WGS sequence"/>
</dbReference>
<dbReference type="PIRSF" id="PIRSF029342">
    <property type="entry name" value="UCP029342_ErfK/YbiS/YcfS/YnhG"/>
    <property type="match status" value="1"/>
</dbReference>
<dbReference type="Pfam" id="PF01471">
    <property type="entry name" value="PG_binding_1"/>
    <property type="match status" value="1"/>
</dbReference>
<evidence type="ECO:0000256" key="1">
    <source>
        <dbReference type="ARBA" id="ARBA00004752"/>
    </source>
</evidence>
<dbReference type="PANTHER" id="PTHR30582:SF2">
    <property type="entry name" value="L,D-TRANSPEPTIDASE YCIB-RELATED"/>
    <property type="match status" value="1"/>
</dbReference>
<evidence type="ECO:0000313" key="10">
    <source>
        <dbReference type="Proteomes" id="UP000705379"/>
    </source>
</evidence>
<dbReference type="InterPro" id="IPR050979">
    <property type="entry name" value="LD-transpeptidase"/>
</dbReference>
<dbReference type="InterPro" id="IPR038063">
    <property type="entry name" value="Transpep_catalytic_dom"/>
</dbReference>
<dbReference type="NCBIfam" id="NF004786">
    <property type="entry name" value="PRK06132.1-3"/>
    <property type="match status" value="1"/>
</dbReference>
<sequence length="414" mass="44642">MNVSLETRETAIFGLRQFAPIKGIAVALGVFAAVAGPATARDNQASEGEKAAAEAPLQMLVSLDEQKIDVYRGTELLQSAPISSGKPGNSTPTGVFSILEKRRKHFSNLYNNAPMPFMQRLTWSGIALHQGRLPGYPASHGCIRMPRDFAKDLFGQTERGMHVVVTRGAAAPELIRHDVLPQPLPAATTLASLSSKTIAADPALRGSLVTASIQPELNAAAAKNPKFDQPLRMIVTPKKSENQTRTLQRLLNQMGFNAGPVDGVMGRKTRAAIALYQEGAERPVTGKITDSLIRDIHAAAGYEKPQNATLRIRRKFKDIYEAPVTLADIDAPIGTHVFTALGFEQGAGSVDWMAVPAEGESHGTPRDALDRLTLPEKVQREISEILTPGTSLIITDRSFARNTGLGTDFVVVTR</sequence>
<dbReference type="GO" id="GO:0005576">
    <property type="term" value="C:extracellular region"/>
    <property type="evidence" value="ECO:0007669"/>
    <property type="project" value="TreeGrafter"/>
</dbReference>
<reference evidence="9" key="1">
    <citation type="submission" date="2018-08" db="EMBL/GenBank/DDBJ databases">
        <authorList>
            <person name="Jin W."/>
            <person name="Wang H."/>
            <person name="Yang Y."/>
            <person name="Li M."/>
            <person name="Liu J."/>
        </authorList>
    </citation>
    <scope>NUCLEOTIDE SEQUENCE</scope>
    <source>
        <strain evidence="9">AESS21</strain>
    </source>
</reference>
<accession>A0A944CEB8</accession>
<dbReference type="CDD" id="cd16913">
    <property type="entry name" value="YkuD_like"/>
    <property type="match status" value="1"/>
</dbReference>
<dbReference type="Gene3D" id="2.40.440.10">
    <property type="entry name" value="L,D-transpeptidase catalytic domain-like"/>
    <property type="match status" value="1"/>
</dbReference>
<dbReference type="PROSITE" id="PS52029">
    <property type="entry name" value="LD_TPASE"/>
    <property type="match status" value="1"/>
</dbReference>
<dbReference type="InterPro" id="IPR002477">
    <property type="entry name" value="Peptidoglycan-bd-like"/>
</dbReference>
<gene>
    <name evidence="9" type="ORF">DYI23_13675</name>
</gene>
<dbReference type="SUPFAM" id="SSF141523">
    <property type="entry name" value="L,D-transpeptidase catalytic domain-like"/>
    <property type="match status" value="1"/>
</dbReference>
<dbReference type="AlphaFoldDB" id="A0A944CEB8"/>